<dbReference type="Proteomes" id="UP001139450">
    <property type="component" value="Unassembled WGS sequence"/>
</dbReference>
<dbReference type="EMBL" id="JALJEJ010000011">
    <property type="protein sequence ID" value="MCJ8211660.1"/>
    <property type="molecule type" value="Genomic_DNA"/>
</dbReference>
<organism evidence="2 3">
    <name type="scientific">Mucilaginibacter straminoryzae</name>
    <dbReference type="NCBI Taxonomy" id="2932774"/>
    <lineage>
        <taxon>Bacteria</taxon>
        <taxon>Pseudomonadati</taxon>
        <taxon>Bacteroidota</taxon>
        <taxon>Sphingobacteriia</taxon>
        <taxon>Sphingobacteriales</taxon>
        <taxon>Sphingobacteriaceae</taxon>
        <taxon>Mucilaginibacter</taxon>
    </lineage>
</organism>
<protein>
    <submittedName>
        <fullName evidence="2">Uncharacterized protein</fullName>
    </submittedName>
</protein>
<evidence type="ECO:0000313" key="2">
    <source>
        <dbReference type="EMBL" id="MCJ8211660.1"/>
    </source>
</evidence>
<proteinExistence type="predicted"/>
<reference evidence="2" key="1">
    <citation type="submission" date="2022-04" db="EMBL/GenBank/DDBJ databases">
        <title>Mucilaginibacter sp. RS28 isolated from freshwater.</title>
        <authorList>
            <person name="Ko S.-R."/>
        </authorList>
    </citation>
    <scope>NUCLEOTIDE SEQUENCE</scope>
    <source>
        <strain evidence="2">RS28</strain>
    </source>
</reference>
<evidence type="ECO:0000256" key="1">
    <source>
        <dbReference type="SAM" id="Phobius"/>
    </source>
</evidence>
<name>A0A9X1X7N0_9SPHI</name>
<keyword evidence="1" id="KW-0472">Membrane</keyword>
<dbReference type="RefSeq" id="WP_245132466.1">
    <property type="nucleotide sequence ID" value="NZ_JALJEJ010000011.1"/>
</dbReference>
<comment type="caution">
    <text evidence="2">The sequence shown here is derived from an EMBL/GenBank/DDBJ whole genome shotgun (WGS) entry which is preliminary data.</text>
</comment>
<keyword evidence="3" id="KW-1185">Reference proteome</keyword>
<keyword evidence="1" id="KW-1133">Transmembrane helix</keyword>
<gene>
    <name evidence="2" type="ORF">MUY27_18220</name>
</gene>
<evidence type="ECO:0000313" key="3">
    <source>
        <dbReference type="Proteomes" id="UP001139450"/>
    </source>
</evidence>
<feature type="transmembrane region" description="Helical" evidence="1">
    <location>
        <begin position="15"/>
        <end position="33"/>
    </location>
</feature>
<keyword evidence="1" id="KW-0812">Transmembrane</keyword>
<sequence>MSLISKITNLSSTELSIISIIISSLSLICSLYYNRIFSKTYRLSKKEHLSKLSNFTLYLINSFSRDEKKSGRRFLLFNVTISNKATLKNSFLAYLEIQYVGNENEVKHIVIDYSPADLKLDLTKSLTLFSSNITLEEKTSESKWFVFQYPSDILMNNRILKYVLRLSDVDNHTDTLEVFLIKDLGDEN</sequence>
<dbReference type="AlphaFoldDB" id="A0A9X1X7N0"/>
<accession>A0A9X1X7N0</accession>